<dbReference type="Proteomes" id="UP000807353">
    <property type="component" value="Unassembled WGS sequence"/>
</dbReference>
<evidence type="ECO:0000256" key="1">
    <source>
        <dbReference type="SAM" id="SignalP"/>
    </source>
</evidence>
<gene>
    <name evidence="2" type="ORF">BDZ94DRAFT_1249793</name>
</gene>
<evidence type="ECO:0008006" key="4">
    <source>
        <dbReference type="Google" id="ProtNLM"/>
    </source>
</evidence>
<name>A0A9P6CNP4_9AGAR</name>
<comment type="caution">
    <text evidence="2">The sequence shown here is derived from an EMBL/GenBank/DDBJ whole genome shotgun (WGS) entry which is preliminary data.</text>
</comment>
<feature type="signal peptide" evidence="1">
    <location>
        <begin position="1"/>
        <end position="26"/>
    </location>
</feature>
<keyword evidence="3" id="KW-1185">Reference proteome</keyword>
<organism evidence="2 3">
    <name type="scientific">Collybia nuda</name>
    <dbReference type="NCBI Taxonomy" id="64659"/>
    <lineage>
        <taxon>Eukaryota</taxon>
        <taxon>Fungi</taxon>
        <taxon>Dikarya</taxon>
        <taxon>Basidiomycota</taxon>
        <taxon>Agaricomycotina</taxon>
        <taxon>Agaricomycetes</taxon>
        <taxon>Agaricomycetidae</taxon>
        <taxon>Agaricales</taxon>
        <taxon>Tricholomatineae</taxon>
        <taxon>Clitocybaceae</taxon>
        <taxon>Collybia</taxon>
    </lineage>
</organism>
<accession>A0A9P6CNP4</accession>
<evidence type="ECO:0000313" key="3">
    <source>
        <dbReference type="Proteomes" id="UP000807353"/>
    </source>
</evidence>
<protein>
    <recommendedName>
        <fullName evidence="4">ATP synthase F0 subunit 8</fullName>
    </recommendedName>
</protein>
<sequence>MYVMLMITNLFVWWWWKLYTPGPGESLSNFEVHLKNREHRRRVNERVVGGVVGS</sequence>
<proteinExistence type="predicted"/>
<dbReference type="EMBL" id="MU150238">
    <property type="protein sequence ID" value="KAF9467184.1"/>
    <property type="molecule type" value="Genomic_DNA"/>
</dbReference>
<feature type="chain" id="PRO_5040216121" description="ATP synthase F0 subunit 8" evidence="1">
    <location>
        <begin position="27"/>
        <end position="54"/>
    </location>
</feature>
<evidence type="ECO:0000313" key="2">
    <source>
        <dbReference type="EMBL" id="KAF9467184.1"/>
    </source>
</evidence>
<dbReference type="OrthoDB" id="515064at2759"/>
<dbReference type="AlphaFoldDB" id="A0A9P6CNP4"/>
<reference evidence="2" key="1">
    <citation type="submission" date="2020-11" db="EMBL/GenBank/DDBJ databases">
        <authorList>
            <consortium name="DOE Joint Genome Institute"/>
            <person name="Ahrendt S."/>
            <person name="Riley R."/>
            <person name="Andreopoulos W."/>
            <person name="Labutti K."/>
            <person name="Pangilinan J."/>
            <person name="Ruiz-Duenas F.J."/>
            <person name="Barrasa J.M."/>
            <person name="Sanchez-Garcia M."/>
            <person name="Camarero S."/>
            <person name="Miyauchi S."/>
            <person name="Serrano A."/>
            <person name="Linde D."/>
            <person name="Babiker R."/>
            <person name="Drula E."/>
            <person name="Ayuso-Fernandez I."/>
            <person name="Pacheco R."/>
            <person name="Padilla G."/>
            <person name="Ferreira P."/>
            <person name="Barriuso J."/>
            <person name="Kellner H."/>
            <person name="Castanera R."/>
            <person name="Alfaro M."/>
            <person name="Ramirez L."/>
            <person name="Pisabarro A.G."/>
            <person name="Kuo A."/>
            <person name="Tritt A."/>
            <person name="Lipzen A."/>
            <person name="He G."/>
            <person name="Yan M."/>
            <person name="Ng V."/>
            <person name="Cullen D."/>
            <person name="Martin F."/>
            <person name="Rosso M.-N."/>
            <person name="Henrissat B."/>
            <person name="Hibbett D."/>
            <person name="Martinez A.T."/>
            <person name="Grigoriev I.V."/>
        </authorList>
    </citation>
    <scope>NUCLEOTIDE SEQUENCE</scope>
    <source>
        <strain evidence="2">CBS 247.69</strain>
    </source>
</reference>
<keyword evidence="1" id="KW-0732">Signal</keyword>